<feature type="domain" description="DUF2428" evidence="3">
    <location>
        <begin position="1187"/>
        <end position="1485"/>
    </location>
</feature>
<dbReference type="OrthoDB" id="73997at2759"/>
<dbReference type="SUPFAM" id="SSF48371">
    <property type="entry name" value="ARM repeat"/>
    <property type="match status" value="1"/>
</dbReference>
<comment type="caution">
    <text evidence="6">The sequence shown here is derived from an EMBL/GenBank/DDBJ whole genome shotgun (WGS) entry which is preliminary data.</text>
</comment>
<feature type="domain" description="tRNA (32-2'-O)-methyltransferase regulator THADA-like TPR repeats region" evidence="4">
    <location>
        <begin position="642"/>
        <end position="825"/>
    </location>
</feature>
<evidence type="ECO:0000259" key="4">
    <source>
        <dbReference type="Pfam" id="PF25150"/>
    </source>
</evidence>
<evidence type="ECO:0000259" key="3">
    <source>
        <dbReference type="Pfam" id="PF10350"/>
    </source>
</evidence>
<keyword evidence="7" id="KW-1185">Reference proteome</keyword>
<accession>A0A9W8BB76</accession>
<reference evidence="6" key="1">
    <citation type="submission" date="2022-07" db="EMBL/GenBank/DDBJ databases">
        <title>Phylogenomic reconstructions and comparative analyses of Kickxellomycotina fungi.</title>
        <authorList>
            <person name="Reynolds N.K."/>
            <person name="Stajich J.E."/>
            <person name="Barry K."/>
            <person name="Grigoriev I.V."/>
            <person name="Crous P."/>
            <person name="Smith M.E."/>
        </authorList>
    </citation>
    <scope>NUCLEOTIDE SEQUENCE</scope>
    <source>
        <strain evidence="6">RSA 567</strain>
    </source>
</reference>
<protein>
    <recommendedName>
        <fullName evidence="8">DUF2428 domain-containing protein</fullName>
    </recommendedName>
</protein>
<evidence type="ECO:0000256" key="2">
    <source>
        <dbReference type="ARBA" id="ARBA00022694"/>
    </source>
</evidence>
<evidence type="ECO:0000259" key="5">
    <source>
        <dbReference type="Pfam" id="PF25151"/>
    </source>
</evidence>
<dbReference type="Pfam" id="PF25151">
    <property type="entry name" value="TPR_Trm732_C"/>
    <property type="match status" value="1"/>
</dbReference>
<dbReference type="InterPro" id="IPR056842">
    <property type="entry name" value="THADA-like_TPR_C"/>
</dbReference>
<gene>
    <name evidence="6" type="ORF">H4R34_001523</name>
</gene>
<dbReference type="InterPro" id="IPR019442">
    <property type="entry name" value="THADA/TRM732_DUF2428"/>
</dbReference>
<dbReference type="InterPro" id="IPR056843">
    <property type="entry name" value="THADA-like_TPR"/>
</dbReference>
<dbReference type="InterPro" id="IPR016024">
    <property type="entry name" value="ARM-type_fold"/>
</dbReference>
<dbReference type="Proteomes" id="UP001151582">
    <property type="component" value="Unassembled WGS sequence"/>
</dbReference>
<keyword evidence="2" id="KW-0819">tRNA processing</keyword>
<proteinExistence type="inferred from homology"/>
<feature type="domain" description="tRNA (32-2'-O)-methyltransferase regulator THADA-like C-terminal TPR repeats region" evidence="5">
    <location>
        <begin position="1564"/>
        <end position="1713"/>
    </location>
</feature>
<sequence length="2353" mass="258955">MGLLEKTKRRREKATRASIPVGLANAAWRQQLQDWSRIPAASHSNATTKPVVNDLPGWEPLHAFVDTVDAPWDQQSRWLKQLEKSLSAQAHQVVPTHASSTIQTCYQYLALAVVPIICQAFLLATDTVPRKLCIAVLQAADKMVVALCERAAVHGSPLKLTTAAKPLPTNALLHTLVQQILSTEYEQFLCAMRRSVPLAMPAKQTCLSEAHRPPYTSSAENLADVVAMVTEFDLGRGAITANLVPTVTALGCAAHDLTSSLTNLDGSLMITAHRANCVDQLKRITRTLQTVLTVSPDQTAAILRNPAPDVLGAMFSTTAKPLHHSLFTALLPSALATATTETSLADALWYMGSWLCYQYTVVSLDVALAAGMTMAYVLRTILTGSSPKKVESITVHIGRLLQVIDAKASSELPSFCMVRGLLIYLEDSVLFGRHSTSEQTIFAQIFNYLRNLCDACTEFQDKAMALETFGVWIQRYRAYLDQSPVNPTIGSPTTDQSDWVEVLLQYVWNFWDSPMVALQHKVRALFEAVVAMGETWNAVTYPVPDSLTPTPASLLTQLLGRIGAMAWTHKAKYSLLSVLIPRVGTAAIFAMDPQALDHSLAFIHDTMLRPRVTELHLALLKTGAKEFKDHLAPASAEALAAWYARWSPAYYRGLTAANDAIRRNVGSMVLPALLQTFPGILPHLLRYSHEPGSLADAATSASLHQPHQLHARITLARTARLYHANPLELADQSYQSHALLLPESDLKAALHHPDDTLRSELLGLLCEARKSTQDITALELQWIQAFLRVNMGCPDPDFRHRLLGVVNRLFVRLRGLCYLWERTRSQKLRWVTKVVTQHDAMLLSGALLDANGLEALMHSLHLDPAYPTDDNDNQTRQARPLAGALFAVHAVVTEQSAKIDRVSTFLRWVLDTCMQGLYPGAPYPRTTTSLKLLELLIVVFGIATTPPPDGFVPKVISTRTHHLVSTPKAKERAPSQMEETPPFPFRLPIATSGNTQLLVHTLTDDYDENRLLAFTLLRAYFPTPLPSYESDEVIQQLLHQAWAYIKTGRAYKTESGALILRLVLSKCVLNAASVSPERIARWFAPTDLHDGQALAADQVPGSVLSAWSLDSDAPPTVHFLGQVLNRVDYACQVADKDLLCAANHHPIQGALLAVRCLLEEIAFDQPTLASSTTLPHWMLAIEAWRPLIARILTSVQRVSGIVMDVLSNPSPEGNIPASFQELGETIDALATESFNGQDESLGGVESSASPKHQVTLSYCWRAIKEASALLSTVLCSVPAEDAAVSFDIPANAPGSLLPDRPWLLDTKALLFHSQQLRDWLLAIRHSGAFSAVHPEFAAVCARLLTSLCHVVVHTPHQWLDDALHAVVTRSVSITRRSAGLPLCVLAIVSSEAQTNRPLLADAVNRLFTLALQPIESGTQGSSQHGVKGTGDNAVASVYSTDLPQVHAFNILRKLFSDAVVSIDMLAYIDRGVELAIRGFSSDQWAIRNCAVMLFSTLVNKTFGMKSARTIGDAETASAWDPPSLPLDGSVTVDELMVPACSPFLKSTDALSTTQTMNTPCTTAVSQTLTAREFFHRFPRLYSFLLQELRDAVVASQLLPCDEPPTTPVAAAATIHPSVYPILLLLSRLQAPLAREPVHANVYQLDTFIPLIEACGRSTIWKARVMAAQALSALMGAASLLPYAHQRCQALLVTMADSAMDFNTLHGTLCQLLALLQSPAMDAVLAHPPWALEFVGNFPAILHLLLTQMLSTNRYPGLVQEMAFRVQRQYLRCLQMAIVTANAAPSRYADECGLIRTLVLPPLRQLHALLWQLVRAELMNDAITRTSQRFTPRCRPANCAGEYFRPQELAQIGLRLAFSDEQREFALPNPYGSLDANALVAACLQHPAYEVQFIALKFLNDTLVPTAALYAQMRARLDFLALAAQLMALIHQGEGHTAVIALAAHLLQCLAQTHCDPTSLFITKALPFTLGDFWASIRRRTAPGQQPSLLVVHLLPMAGAILPSAWSYTALSVELEVVRSFSADWSTWVLDYSHVEQPLPYRSAAADALCPVIDRLFQTMSPAGCKEDWWSLSTPVEGRANLARLVLALTRLLQDDDQDIRALMAQSVSQAYAREHVALPEEKVDSAKRTVRMGGWAFTPHRALYLTWHRFWQAMEWSESMQAVGWYLMSPKLDADAMVAREWVNSPDDESMAIVQRALWHWPKKLQAALQAATGQSHLLFDAEKRNLYQEDLFQVQLAYQCFTKQCRKARVHSQPSVDRLCNTIATMAYSALTQLADGIGRFSHSATPHHHQSLSHAARQGSLVASIVFYAGFYNSDIIDAKGICPALVTMAALTMCFVSIIVRPAQHGHCVK</sequence>
<dbReference type="GO" id="GO:0030488">
    <property type="term" value="P:tRNA methylation"/>
    <property type="evidence" value="ECO:0007669"/>
    <property type="project" value="TreeGrafter"/>
</dbReference>
<evidence type="ECO:0008006" key="8">
    <source>
        <dbReference type="Google" id="ProtNLM"/>
    </source>
</evidence>
<organism evidence="6 7">
    <name type="scientific">Dimargaris verticillata</name>
    <dbReference type="NCBI Taxonomy" id="2761393"/>
    <lineage>
        <taxon>Eukaryota</taxon>
        <taxon>Fungi</taxon>
        <taxon>Fungi incertae sedis</taxon>
        <taxon>Zoopagomycota</taxon>
        <taxon>Kickxellomycotina</taxon>
        <taxon>Dimargaritomycetes</taxon>
        <taxon>Dimargaritales</taxon>
        <taxon>Dimargaritaceae</taxon>
        <taxon>Dimargaris</taxon>
    </lineage>
</organism>
<dbReference type="GO" id="GO:0005829">
    <property type="term" value="C:cytosol"/>
    <property type="evidence" value="ECO:0007669"/>
    <property type="project" value="TreeGrafter"/>
</dbReference>
<dbReference type="PANTHER" id="PTHR14387">
    <property type="entry name" value="THADA/DEATH RECEPTOR INTERACTING PROTEIN"/>
    <property type="match status" value="1"/>
</dbReference>
<name>A0A9W8BB76_9FUNG</name>
<dbReference type="Pfam" id="PF25150">
    <property type="entry name" value="TPR_Trm732"/>
    <property type="match status" value="2"/>
</dbReference>
<evidence type="ECO:0000313" key="7">
    <source>
        <dbReference type="Proteomes" id="UP001151582"/>
    </source>
</evidence>
<comment type="similarity">
    <text evidence="1">Belongs to the THADA family.</text>
</comment>
<dbReference type="EMBL" id="JANBQB010000074">
    <property type="protein sequence ID" value="KAJ1983013.1"/>
    <property type="molecule type" value="Genomic_DNA"/>
</dbReference>
<dbReference type="InterPro" id="IPR051954">
    <property type="entry name" value="tRNA_methyltransferase_THADA"/>
</dbReference>
<feature type="domain" description="tRNA (32-2'-O)-methyltransferase regulator THADA-like TPR repeats region" evidence="4">
    <location>
        <begin position="894"/>
        <end position="1010"/>
    </location>
</feature>
<dbReference type="PANTHER" id="PTHR14387:SF0">
    <property type="entry name" value="DUF2428 DOMAIN-CONTAINING PROTEIN"/>
    <property type="match status" value="1"/>
</dbReference>
<evidence type="ECO:0000313" key="6">
    <source>
        <dbReference type="EMBL" id="KAJ1983013.1"/>
    </source>
</evidence>
<dbReference type="Pfam" id="PF10350">
    <property type="entry name" value="DUF2428"/>
    <property type="match status" value="1"/>
</dbReference>
<evidence type="ECO:0000256" key="1">
    <source>
        <dbReference type="ARBA" id="ARBA00010409"/>
    </source>
</evidence>